<evidence type="ECO:0000313" key="2">
    <source>
        <dbReference type="EMBL" id="AWN48613.1"/>
    </source>
</evidence>
<feature type="compositionally biased region" description="Low complexity" evidence="1">
    <location>
        <begin position="60"/>
        <end position="74"/>
    </location>
</feature>
<accession>A0A2U8WRF6</accession>
<dbReference type="Proteomes" id="UP000245444">
    <property type="component" value="Chromosome"/>
</dbReference>
<name>A0A2U8WRF6_9HYPH</name>
<dbReference type="EMBL" id="CP029553">
    <property type="protein sequence ID" value="AWN48613.1"/>
    <property type="molecule type" value="Genomic_DNA"/>
</dbReference>
<dbReference type="KEGG" id="mtea:DK419_21515"/>
<reference evidence="2 3" key="1">
    <citation type="submission" date="2018-05" db="EMBL/GenBank/DDBJ databases">
        <title>Complete Genome Sequence of Methylobacterium sp. 17Sr1-28.</title>
        <authorList>
            <person name="Srinivasan S."/>
        </authorList>
    </citation>
    <scope>NUCLEOTIDE SEQUENCE [LARGE SCALE GENOMIC DNA]</scope>
    <source>
        <strain evidence="2 3">17Sr1-28</strain>
    </source>
</reference>
<evidence type="ECO:0000256" key="1">
    <source>
        <dbReference type="SAM" id="MobiDB-lite"/>
    </source>
</evidence>
<gene>
    <name evidence="2" type="ORF">DK419_21515</name>
</gene>
<proteinExistence type="predicted"/>
<evidence type="ECO:0000313" key="3">
    <source>
        <dbReference type="Proteomes" id="UP000245444"/>
    </source>
</evidence>
<sequence length="74" mass="7639">MSHPDTPVPAADATGRALVPTEAAAPPPPVPARPLATFLVQLIDGPTGRLRPSRLDRSRAASARYAAASGHQGY</sequence>
<dbReference type="RefSeq" id="WP_109960901.1">
    <property type="nucleotide sequence ID" value="NZ_CP029553.1"/>
</dbReference>
<protein>
    <submittedName>
        <fullName evidence="2">Uncharacterized protein</fullName>
    </submittedName>
</protein>
<organism evidence="2 3">
    <name type="scientific">Methylobacterium terrae</name>
    <dbReference type="NCBI Taxonomy" id="2202827"/>
    <lineage>
        <taxon>Bacteria</taxon>
        <taxon>Pseudomonadati</taxon>
        <taxon>Pseudomonadota</taxon>
        <taxon>Alphaproteobacteria</taxon>
        <taxon>Hyphomicrobiales</taxon>
        <taxon>Methylobacteriaceae</taxon>
        <taxon>Methylobacterium</taxon>
    </lineage>
</organism>
<feature type="region of interest" description="Disordered" evidence="1">
    <location>
        <begin position="46"/>
        <end position="74"/>
    </location>
</feature>
<dbReference type="AlphaFoldDB" id="A0A2U8WRF6"/>
<keyword evidence="3" id="KW-1185">Reference proteome</keyword>
<feature type="region of interest" description="Disordered" evidence="1">
    <location>
        <begin position="1"/>
        <end position="33"/>
    </location>
</feature>